<dbReference type="SUPFAM" id="SSF52343">
    <property type="entry name" value="Ferredoxin reductase-like, C-terminal NADP-linked domain"/>
    <property type="match status" value="1"/>
</dbReference>
<reference evidence="2" key="1">
    <citation type="journal article" date="2020" name="mSystems">
        <title>Genome- and Community-Level Interaction Insights into Carbon Utilization and Element Cycling Functions of Hydrothermarchaeota in Hydrothermal Sediment.</title>
        <authorList>
            <person name="Zhou Z."/>
            <person name="Liu Y."/>
            <person name="Xu W."/>
            <person name="Pan J."/>
            <person name="Luo Z.H."/>
            <person name="Li M."/>
        </authorList>
    </citation>
    <scope>NUCLEOTIDE SEQUENCE [LARGE SCALE GENOMIC DNA]</scope>
    <source>
        <strain evidence="2">SpSt-1233</strain>
    </source>
</reference>
<dbReference type="PANTHER" id="PTHR43513:SF3">
    <property type="entry name" value="DIHYDROOROTATE DEHYDROGENASE B (NAD(+)), ELECTRON TRANSFER SUBUNIT-RELATED"/>
    <property type="match status" value="1"/>
</dbReference>
<dbReference type="PROSITE" id="PS51384">
    <property type="entry name" value="FAD_FR"/>
    <property type="match status" value="1"/>
</dbReference>
<proteinExistence type="predicted"/>
<dbReference type="Pfam" id="PF00970">
    <property type="entry name" value="FAD_binding_6"/>
    <property type="match status" value="1"/>
</dbReference>
<dbReference type="PRINTS" id="PR00410">
    <property type="entry name" value="PHEHYDRXLASE"/>
</dbReference>
<dbReference type="GO" id="GO:0016491">
    <property type="term" value="F:oxidoreductase activity"/>
    <property type="evidence" value="ECO:0007669"/>
    <property type="project" value="InterPro"/>
</dbReference>
<dbReference type="EMBL" id="DSEC01000047">
    <property type="protein sequence ID" value="HER42945.1"/>
    <property type="molecule type" value="Genomic_DNA"/>
</dbReference>
<dbReference type="AlphaFoldDB" id="A0A7V2ATF2"/>
<dbReference type="InterPro" id="IPR050353">
    <property type="entry name" value="PyrK_electron_transfer"/>
</dbReference>
<dbReference type="InterPro" id="IPR017927">
    <property type="entry name" value="FAD-bd_FR_type"/>
</dbReference>
<dbReference type="PANTHER" id="PTHR43513">
    <property type="entry name" value="DIHYDROOROTATE DEHYDROGENASE B (NAD(+)), ELECTRON TRANSFER SUBUNIT"/>
    <property type="match status" value="1"/>
</dbReference>
<sequence>MKNPYYPIDTVVEDIIEETPTIKTFVLKPARPFTFRAGQFMQLTVPGVGEAPFTPSSSPSVTEKMEITILRTGTVTDALHELEPGAKVGLRGPFGKGYPLDKMKGKEVLLVGGGVGLAPLRSLIYALLENPSEYKRISIRNGARMPEE</sequence>
<organism evidence="2">
    <name type="scientific">Eiseniibacteriota bacterium</name>
    <dbReference type="NCBI Taxonomy" id="2212470"/>
    <lineage>
        <taxon>Bacteria</taxon>
        <taxon>Candidatus Eiseniibacteriota</taxon>
    </lineage>
</organism>
<protein>
    <submittedName>
        <fullName evidence="2">Oxidoreductase</fullName>
    </submittedName>
</protein>
<dbReference type="InterPro" id="IPR008333">
    <property type="entry name" value="Cbr1-like_FAD-bd_dom"/>
</dbReference>
<dbReference type="SUPFAM" id="SSF63380">
    <property type="entry name" value="Riboflavin synthase domain-like"/>
    <property type="match status" value="1"/>
</dbReference>
<dbReference type="Gene3D" id="3.40.50.80">
    <property type="entry name" value="Nucleotide-binding domain of ferredoxin-NADP reductase (FNR) module"/>
    <property type="match status" value="1"/>
</dbReference>
<name>A0A7V2ATF2_UNCEI</name>
<feature type="domain" description="FAD-binding FR-type" evidence="1">
    <location>
        <begin position="5"/>
        <end position="100"/>
    </location>
</feature>
<gene>
    <name evidence="2" type="ORF">ENO08_00610</name>
</gene>
<evidence type="ECO:0000259" key="1">
    <source>
        <dbReference type="PROSITE" id="PS51384"/>
    </source>
</evidence>
<dbReference type="Proteomes" id="UP000886069">
    <property type="component" value="Unassembled WGS sequence"/>
</dbReference>
<evidence type="ECO:0000313" key="2">
    <source>
        <dbReference type="EMBL" id="HER42945.1"/>
    </source>
</evidence>
<dbReference type="Gene3D" id="2.40.30.10">
    <property type="entry name" value="Translation factors"/>
    <property type="match status" value="1"/>
</dbReference>
<feature type="non-terminal residue" evidence="2">
    <location>
        <position position="148"/>
    </location>
</feature>
<comment type="caution">
    <text evidence="2">The sequence shown here is derived from an EMBL/GenBank/DDBJ whole genome shotgun (WGS) entry which is preliminary data.</text>
</comment>
<dbReference type="InterPro" id="IPR039261">
    <property type="entry name" value="FNR_nucleotide-bd"/>
</dbReference>
<accession>A0A7V2ATF2</accession>
<dbReference type="InterPro" id="IPR017938">
    <property type="entry name" value="Riboflavin_synthase-like_b-brl"/>
</dbReference>